<gene>
    <name evidence="3" type="ORF">B0T24DRAFT_297553</name>
</gene>
<name>A0AAE0KDH2_9PEZI</name>
<protein>
    <recommendedName>
        <fullName evidence="2">ARB-07466-like C-terminal domain-containing protein</fullName>
    </recommendedName>
</protein>
<dbReference type="Proteomes" id="UP001287356">
    <property type="component" value="Unassembled WGS sequence"/>
</dbReference>
<evidence type="ECO:0000313" key="3">
    <source>
        <dbReference type="EMBL" id="KAK3374509.1"/>
    </source>
</evidence>
<dbReference type="AlphaFoldDB" id="A0AAE0KDH2"/>
<accession>A0AAE0KDH2</accession>
<evidence type="ECO:0000259" key="2">
    <source>
        <dbReference type="Pfam" id="PF26571"/>
    </source>
</evidence>
<feature type="signal peptide" evidence="1">
    <location>
        <begin position="1"/>
        <end position="19"/>
    </location>
</feature>
<reference evidence="3" key="1">
    <citation type="journal article" date="2023" name="Mol. Phylogenet. Evol.">
        <title>Genome-scale phylogeny and comparative genomics of the fungal order Sordariales.</title>
        <authorList>
            <person name="Hensen N."/>
            <person name="Bonometti L."/>
            <person name="Westerberg I."/>
            <person name="Brannstrom I.O."/>
            <person name="Guillou S."/>
            <person name="Cros-Aarteil S."/>
            <person name="Calhoun S."/>
            <person name="Haridas S."/>
            <person name="Kuo A."/>
            <person name="Mondo S."/>
            <person name="Pangilinan J."/>
            <person name="Riley R."/>
            <person name="LaButti K."/>
            <person name="Andreopoulos B."/>
            <person name="Lipzen A."/>
            <person name="Chen C."/>
            <person name="Yan M."/>
            <person name="Daum C."/>
            <person name="Ng V."/>
            <person name="Clum A."/>
            <person name="Steindorff A."/>
            <person name="Ohm R.A."/>
            <person name="Martin F."/>
            <person name="Silar P."/>
            <person name="Natvig D.O."/>
            <person name="Lalanne C."/>
            <person name="Gautier V."/>
            <person name="Ament-Velasquez S.L."/>
            <person name="Kruys A."/>
            <person name="Hutchinson M.I."/>
            <person name="Powell A.J."/>
            <person name="Barry K."/>
            <person name="Miller A.N."/>
            <person name="Grigoriev I.V."/>
            <person name="Debuchy R."/>
            <person name="Gladieux P."/>
            <person name="Hiltunen Thoren M."/>
            <person name="Johannesson H."/>
        </authorList>
    </citation>
    <scope>NUCLEOTIDE SEQUENCE</scope>
    <source>
        <strain evidence="3">CBS 958.72</strain>
    </source>
</reference>
<keyword evidence="4" id="KW-1185">Reference proteome</keyword>
<feature type="domain" description="ARB-07466-like C-terminal" evidence="2">
    <location>
        <begin position="122"/>
        <end position="235"/>
    </location>
</feature>
<dbReference type="Pfam" id="PF26571">
    <property type="entry name" value="VldE"/>
    <property type="match status" value="1"/>
</dbReference>
<keyword evidence="1" id="KW-0732">Signal</keyword>
<dbReference type="InterPro" id="IPR058593">
    <property type="entry name" value="ARB_07466-like_C"/>
</dbReference>
<sequence length="243" mass="25092">MYIRSLGIFTILAATAAMGAVNEPCYGSGGSAGVCITTAACSASGGVTISGACPSDPSDVKCCSKASCSNGSAGNCRWTSDCAGTVASNQCPGPSAFKCCSSAATGFGGYPTPSYPTVGTSAGACKQVSVSGAQAVVAAWPGRVRQIYCTRDCACPGTSDHCCGKAVDLMCSDAGGDATLSGRQIAEWVMNNRNSLNLKYVIWGQRIWNPSVDSVFSWASWRSMEDRGSITENHWDHVHVSFN</sequence>
<comment type="caution">
    <text evidence="3">The sequence shown here is derived from an EMBL/GenBank/DDBJ whole genome shotgun (WGS) entry which is preliminary data.</text>
</comment>
<feature type="chain" id="PRO_5042004632" description="ARB-07466-like C-terminal domain-containing protein" evidence="1">
    <location>
        <begin position="20"/>
        <end position="243"/>
    </location>
</feature>
<organism evidence="3 4">
    <name type="scientific">Lasiosphaeria ovina</name>
    <dbReference type="NCBI Taxonomy" id="92902"/>
    <lineage>
        <taxon>Eukaryota</taxon>
        <taxon>Fungi</taxon>
        <taxon>Dikarya</taxon>
        <taxon>Ascomycota</taxon>
        <taxon>Pezizomycotina</taxon>
        <taxon>Sordariomycetes</taxon>
        <taxon>Sordariomycetidae</taxon>
        <taxon>Sordariales</taxon>
        <taxon>Lasiosphaeriaceae</taxon>
        <taxon>Lasiosphaeria</taxon>
    </lineage>
</organism>
<proteinExistence type="predicted"/>
<dbReference type="EMBL" id="JAULSN010000004">
    <property type="protein sequence ID" value="KAK3374509.1"/>
    <property type="molecule type" value="Genomic_DNA"/>
</dbReference>
<evidence type="ECO:0000313" key="4">
    <source>
        <dbReference type="Proteomes" id="UP001287356"/>
    </source>
</evidence>
<evidence type="ECO:0000256" key="1">
    <source>
        <dbReference type="SAM" id="SignalP"/>
    </source>
</evidence>
<reference evidence="3" key="2">
    <citation type="submission" date="2023-06" db="EMBL/GenBank/DDBJ databases">
        <authorList>
            <consortium name="Lawrence Berkeley National Laboratory"/>
            <person name="Haridas S."/>
            <person name="Hensen N."/>
            <person name="Bonometti L."/>
            <person name="Westerberg I."/>
            <person name="Brannstrom I.O."/>
            <person name="Guillou S."/>
            <person name="Cros-Aarteil S."/>
            <person name="Calhoun S."/>
            <person name="Kuo A."/>
            <person name="Mondo S."/>
            <person name="Pangilinan J."/>
            <person name="Riley R."/>
            <person name="Labutti K."/>
            <person name="Andreopoulos B."/>
            <person name="Lipzen A."/>
            <person name="Chen C."/>
            <person name="Yanf M."/>
            <person name="Daum C."/>
            <person name="Ng V."/>
            <person name="Clum A."/>
            <person name="Steindorff A."/>
            <person name="Ohm R."/>
            <person name="Martin F."/>
            <person name="Silar P."/>
            <person name="Natvig D."/>
            <person name="Lalanne C."/>
            <person name="Gautier V."/>
            <person name="Ament-Velasquez S.L."/>
            <person name="Kruys A."/>
            <person name="Hutchinson M.I."/>
            <person name="Powell A.J."/>
            <person name="Barry K."/>
            <person name="Miller A.N."/>
            <person name="Grigoriev I.V."/>
            <person name="Debuchy R."/>
            <person name="Gladieux P."/>
            <person name="Thoren M.H."/>
            <person name="Johannesson H."/>
        </authorList>
    </citation>
    <scope>NUCLEOTIDE SEQUENCE</scope>
    <source>
        <strain evidence="3">CBS 958.72</strain>
    </source>
</reference>